<evidence type="ECO:0000313" key="1">
    <source>
        <dbReference type="EMBL" id="NNU33417.1"/>
    </source>
</evidence>
<keyword evidence="2" id="KW-1185">Reference proteome</keyword>
<organism evidence="1 2">
    <name type="scientific">Mucilaginibacter humi</name>
    <dbReference type="NCBI Taxonomy" id="2732510"/>
    <lineage>
        <taxon>Bacteria</taxon>
        <taxon>Pseudomonadati</taxon>
        <taxon>Bacteroidota</taxon>
        <taxon>Sphingobacteriia</taxon>
        <taxon>Sphingobacteriales</taxon>
        <taxon>Sphingobacteriaceae</taxon>
        <taxon>Mucilaginibacter</taxon>
    </lineage>
</organism>
<dbReference type="EMBL" id="JABFCR010000009">
    <property type="protein sequence ID" value="NNU33417.1"/>
    <property type="molecule type" value="Genomic_DNA"/>
</dbReference>
<accession>A0ABX1VZP2</accession>
<evidence type="ECO:0000313" key="2">
    <source>
        <dbReference type="Proteomes" id="UP000566071"/>
    </source>
</evidence>
<protein>
    <submittedName>
        <fullName evidence="1">Uncharacterized protein</fullName>
    </submittedName>
</protein>
<proteinExistence type="predicted"/>
<gene>
    <name evidence="1" type="ORF">HK413_03250</name>
</gene>
<dbReference type="Proteomes" id="UP000566071">
    <property type="component" value="Unassembled WGS sequence"/>
</dbReference>
<reference evidence="1 2" key="1">
    <citation type="submission" date="2020-05" db="EMBL/GenBank/DDBJ databases">
        <authorList>
            <person name="Khan S.A."/>
            <person name="Jeon C.O."/>
            <person name="Chun B.H."/>
        </authorList>
    </citation>
    <scope>NUCLEOTIDE SEQUENCE [LARGE SCALE GENOMIC DNA]</scope>
    <source>
        <strain evidence="1 2">S1162</strain>
    </source>
</reference>
<name>A0ABX1VZP2_9SPHI</name>
<comment type="caution">
    <text evidence="1">The sequence shown here is derived from an EMBL/GenBank/DDBJ whole genome shotgun (WGS) entry which is preliminary data.</text>
</comment>
<sequence>MLHEAEKKPLKSGALWLSIQERLIVQITDTENRIRKARAGIKRIKHELTNKHSKEIATALKKEIEYQNDQIDLSERLLFVYRSIGDAMAYTFISRHDIKPLSEKQHAGFISNKKGNRFERQVLRLAFNRGAIAILNDLTNYLRYFDITIIKDHNVWLPLELKSGKKKTETRA</sequence>